<feature type="region of interest" description="Disordered" evidence="1">
    <location>
        <begin position="25"/>
        <end position="99"/>
    </location>
</feature>
<evidence type="ECO:0000313" key="2">
    <source>
        <dbReference type="EMBL" id="KAL0156356.1"/>
    </source>
</evidence>
<evidence type="ECO:0000313" key="3">
    <source>
        <dbReference type="Proteomes" id="UP001529510"/>
    </source>
</evidence>
<dbReference type="Proteomes" id="UP001529510">
    <property type="component" value="Unassembled WGS sequence"/>
</dbReference>
<accession>A0ABD0N559</accession>
<protein>
    <submittedName>
        <fullName evidence="2">Uncharacterized protein</fullName>
    </submittedName>
</protein>
<feature type="non-terminal residue" evidence="2">
    <location>
        <position position="130"/>
    </location>
</feature>
<comment type="caution">
    <text evidence="2">The sequence shown here is derived from an EMBL/GenBank/DDBJ whole genome shotgun (WGS) entry which is preliminary data.</text>
</comment>
<feature type="compositionally biased region" description="Polar residues" evidence="1">
    <location>
        <begin position="60"/>
        <end position="80"/>
    </location>
</feature>
<feature type="non-terminal residue" evidence="2">
    <location>
        <position position="1"/>
    </location>
</feature>
<gene>
    <name evidence="2" type="ORF">M9458_047602</name>
</gene>
<name>A0ABD0N559_CIRMR</name>
<feature type="compositionally biased region" description="Acidic residues" evidence="1">
    <location>
        <begin position="30"/>
        <end position="40"/>
    </location>
</feature>
<organism evidence="2 3">
    <name type="scientific">Cirrhinus mrigala</name>
    <name type="common">Mrigala</name>
    <dbReference type="NCBI Taxonomy" id="683832"/>
    <lineage>
        <taxon>Eukaryota</taxon>
        <taxon>Metazoa</taxon>
        <taxon>Chordata</taxon>
        <taxon>Craniata</taxon>
        <taxon>Vertebrata</taxon>
        <taxon>Euteleostomi</taxon>
        <taxon>Actinopterygii</taxon>
        <taxon>Neopterygii</taxon>
        <taxon>Teleostei</taxon>
        <taxon>Ostariophysi</taxon>
        <taxon>Cypriniformes</taxon>
        <taxon>Cyprinidae</taxon>
        <taxon>Labeoninae</taxon>
        <taxon>Labeonini</taxon>
        <taxon>Cirrhinus</taxon>
    </lineage>
</organism>
<proteinExistence type="predicted"/>
<sequence length="130" mass="14180">LGTAVSVMAKIPLLECLTRQSYRESLEKTTDEEDENDEVGETSTQSAILCPADSQKNRKSPSPVSASGEASSQALKSSCSLKAALEEEEESPERGATPSFNVTLLDWINVQDRPNDVESVVRKCFDSINR</sequence>
<dbReference type="EMBL" id="JAMKFB020000024">
    <property type="protein sequence ID" value="KAL0156356.1"/>
    <property type="molecule type" value="Genomic_DNA"/>
</dbReference>
<dbReference type="AlphaFoldDB" id="A0ABD0N559"/>
<keyword evidence="3" id="KW-1185">Reference proteome</keyword>
<reference evidence="2 3" key="1">
    <citation type="submission" date="2024-05" db="EMBL/GenBank/DDBJ databases">
        <title>Genome sequencing and assembly of Indian major carp, Cirrhinus mrigala (Hamilton, 1822).</title>
        <authorList>
            <person name="Mohindra V."/>
            <person name="Chowdhury L.M."/>
            <person name="Lal K."/>
            <person name="Jena J.K."/>
        </authorList>
    </citation>
    <scope>NUCLEOTIDE SEQUENCE [LARGE SCALE GENOMIC DNA]</scope>
    <source>
        <strain evidence="2">CM1030</strain>
        <tissue evidence="2">Blood</tissue>
    </source>
</reference>
<evidence type="ECO:0000256" key="1">
    <source>
        <dbReference type="SAM" id="MobiDB-lite"/>
    </source>
</evidence>